<dbReference type="SUPFAM" id="SSF55550">
    <property type="entry name" value="SH2 domain"/>
    <property type="match status" value="2"/>
</dbReference>
<feature type="compositionally biased region" description="Basic residues" evidence="2">
    <location>
        <begin position="655"/>
        <end position="675"/>
    </location>
</feature>
<dbReference type="SMART" id="SM00252">
    <property type="entry name" value="SH2"/>
    <property type="match status" value="2"/>
</dbReference>
<dbReference type="InterPro" id="IPR051647">
    <property type="entry name" value="Mediator_comp_sub12"/>
</dbReference>
<dbReference type="PANTHER" id="PTHR46007">
    <property type="entry name" value="MEDIATOR OF RNA POLYMERASE II TRANSCRIPTION SUBUNIT 12"/>
    <property type="match status" value="1"/>
</dbReference>
<feature type="domain" description="SH2" evidence="3">
    <location>
        <begin position="102"/>
        <end position="227"/>
    </location>
</feature>
<dbReference type="CDD" id="cd00173">
    <property type="entry name" value="SH2"/>
    <property type="match status" value="1"/>
</dbReference>
<feature type="region of interest" description="Disordered" evidence="2">
    <location>
        <begin position="891"/>
        <end position="910"/>
    </location>
</feature>
<dbReference type="GO" id="GO:0016592">
    <property type="term" value="C:mediator complex"/>
    <property type="evidence" value="ECO:0007669"/>
    <property type="project" value="TreeGrafter"/>
</dbReference>
<dbReference type="GO" id="GO:0003713">
    <property type="term" value="F:transcription coactivator activity"/>
    <property type="evidence" value="ECO:0007669"/>
    <property type="project" value="TreeGrafter"/>
</dbReference>
<dbReference type="EMBL" id="GGYP01007027">
    <property type="protein sequence ID" value="MDE51798.1"/>
    <property type="molecule type" value="Transcribed_RNA"/>
</dbReference>
<dbReference type="PANTHER" id="PTHR46007:SF8">
    <property type="entry name" value="C2H2-TYPE DOMAIN-CONTAINING PROTEIN"/>
    <property type="match status" value="1"/>
</dbReference>
<sequence>MIDCLDKQQQHQQQQQQVRQDPVFWSQSQQPLLQQQQIQFPSTLSYGGGTAHMNSQQQHQDQKKHQLLVDIEPSGQLDELEASSTVQQQQQQQGASNDLIGYYFGSISRETAEWILKTHGNRLDGAYLLRSSGPKDDFVLSLMVVHGTKNAGDVQDNGQRHSVASIATAAGAAAITSSSSSSSSQLAVGDSQLEVLHYKIVETDDSFVALHGQVGDEKFATIDELIEKAQGVATKPKWPIQRQSLESQILPPTFWGLTVDQIRLAILIKAKQWGFPLSIFQQPTMLSTNQTTMMNDQHQSASNGSSITGGQQMLTEGGESVSAAAALSSSTVTTLDNETIRTLIYKSLHEFQPWFHGRISRDEAERRIEEGGHQRDGSFLVRERDNFSYAMCISHKRTTKHYRIDVLSTGELAIQDGRKFTSLMALVSHYTIMSDGLWCALTEPCPRPIQQANKFHASQKQQLQSNHNNFQPGINQSGQRFFSQNFCGQPASNQFGASMNQLNSNNNIYCVPPPSDNRDTTNTTTSGSFVTSNAPCHMSAAMENGGLSSSAASSSLGVQHRSLANANCKMNKQQQTPASSYSHLTRQGNPQAQIMCPGNQSNNQAVLSIKAPIKDWLHTINHKWSQLIASRTNQQHQSLNSFLFGPSNPLNNHCRHRNHHHHHQHHHNHHRRRCKNTCPRHSQQQDLQNALTHTNQRQAKGVNQASKNIISQQQLQQQQQSQAPFMMNGNCNCCSLGAQSMVSGDGVHSQVGTMIHNRLAQGTGAGGPCGSLRSLPANNMVMQTNNGLASLGGASSTATQMDPTKVLLSCLPQNSGFMLDSSQSFIGSPLFVVKATNNNNNPTAAANIDAARAGHTNGVGADTGSGGSNNSGGGVGTNVEKLISPAQSISTNLNGHQQQQSSSNPYALNTDIYGSQTSTAIVHDHLLTSSSSSSGNTAHHQAQHNQASIDTLKHYPNQFRRPITGPAVAHNPPATNIRYGTTPSGGGRFVSPAANIPGARQLKSTSQQQADTGQQVQPLTAAAAASRPRWQPTARIVPPIQHAGQILCGQHAGPAYRYTNCTGNEDSTFRPCVHSASLGMNNANAIRAVDDLHLPSASTQLAGPAALTKFVQFQDGQCLRTHRDTRSIQMAYLLSRQEALNVLNNRGPMGGGGSSRLSYNPSSANQPTQLARQQQQQTGGYPTGQSIDSRFRPPNEMRNNFGTLNGAGVSGDLANSIQDDHLRSTGQQQQQQQQADFDLIDCDGSGFQFKYDPKLIKSSSIETLCGAGDNDDDDNNIIEDLSNFKTNSELLMSLQPCWSTSINQGSTTIDNIDIGFSPLIPITASDLESKQQQTNHQSAIDLATTNGQVQMEENQQQDQADNESRLASSLLFCGDSAPVQYNEQNEHQANENNWTRKHNLDELTTSLLAELTASLKAQVDLKNKRSGLCTSSLATTNELQETSKQQYNQDRCNNNQTIDQREQSQTEANGLGQNLIGRDPLELINEFDTLIKNNR</sequence>
<proteinExistence type="predicted"/>
<feature type="domain" description="SH2" evidence="3">
    <location>
        <begin position="354"/>
        <end position="445"/>
    </location>
</feature>
<dbReference type="Gene3D" id="3.30.505.10">
    <property type="entry name" value="SH2 domain"/>
    <property type="match status" value="2"/>
</dbReference>
<keyword evidence="4" id="KW-0418">Kinase</keyword>
<dbReference type="GO" id="GO:0016301">
    <property type="term" value="F:kinase activity"/>
    <property type="evidence" value="ECO:0007669"/>
    <property type="project" value="UniProtKB-KW"/>
</dbReference>
<feature type="region of interest" description="Disordered" evidence="2">
    <location>
        <begin position="1144"/>
        <end position="1214"/>
    </location>
</feature>
<dbReference type="PROSITE" id="PS50001">
    <property type="entry name" value="SH2"/>
    <property type="match status" value="2"/>
</dbReference>
<organism evidence="4">
    <name type="scientific">Aceria tosichella</name>
    <name type="common">wheat curl mite</name>
    <dbReference type="NCBI Taxonomy" id="561515"/>
    <lineage>
        <taxon>Eukaryota</taxon>
        <taxon>Metazoa</taxon>
        <taxon>Ecdysozoa</taxon>
        <taxon>Arthropoda</taxon>
        <taxon>Chelicerata</taxon>
        <taxon>Arachnida</taxon>
        <taxon>Acari</taxon>
        <taxon>Acariformes</taxon>
        <taxon>Trombidiformes</taxon>
        <taxon>Prostigmata</taxon>
        <taxon>Eupodina</taxon>
        <taxon>Eriophyoidea</taxon>
        <taxon>Eriophyidae</taxon>
        <taxon>Eriophyinae</taxon>
        <taxon>Aceriini</taxon>
        <taxon>Aceria</taxon>
    </lineage>
</organism>
<feature type="region of interest" description="Disordered" evidence="2">
    <location>
        <begin position="856"/>
        <end position="879"/>
    </location>
</feature>
<feature type="compositionally biased region" description="Polar residues" evidence="2">
    <location>
        <begin position="1155"/>
        <end position="1165"/>
    </location>
</feature>
<dbReference type="InterPro" id="IPR036860">
    <property type="entry name" value="SH2_dom_sf"/>
</dbReference>
<feature type="compositionally biased region" description="Gly residues" evidence="2">
    <location>
        <begin position="861"/>
        <end position="876"/>
    </location>
</feature>
<feature type="region of interest" description="Disordered" evidence="2">
    <location>
        <begin position="570"/>
        <end position="597"/>
    </location>
</feature>
<evidence type="ECO:0000313" key="4">
    <source>
        <dbReference type="EMBL" id="MDE51798.1"/>
    </source>
</evidence>
<dbReference type="InterPro" id="IPR000980">
    <property type="entry name" value="SH2"/>
</dbReference>
<evidence type="ECO:0000256" key="1">
    <source>
        <dbReference type="PROSITE-ProRule" id="PRU00191"/>
    </source>
</evidence>
<protein>
    <submittedName>
        <fullName evidence="4">Tyrosine-protein kinase SYK</fullName>
    </submittedName>
</protein>
<accession>A0A6G1SN22</accession>
<feature type="region of interest" description="Disordered" evidence="2">
    <location>
        <begin position="655"/>
        <end position="687"/>
    </location>
</feature>
<keyword evidence="1" id="KW-0727">SH2 domain</keyword>
<dbReference type="PRINTS" id="PR00401">
    <property type="entry name" value="SH2DOMAIN"/>
</dbReference>
<reference evidence="4" key="1">
    <citation type="submission" date="2018-10" db="EMBL/GenBank/DDBJ databases">
        <title>Transcriptome assembly of Aceria tosichella (Wheat curl mite) Type 2.</title>
        <authorList>
            <person name="Scully E.D."/>
            <person name="Geib S.M."/>
            <person name="Palmer N.A."/>
            <person name="Gupta A.K."/>
            <person name="Sarath G."/>
            <person name="Tatineni S."/>
        </authorList>
    </citation>
    <scope>NUCLEOTIDE SEQUENCE</scope>
    <source>
        <strain evidence="4">LincolnNE</strain>
    </source>
</reference>
<feature type="region of interest" description="Disordered" evidence="2">
    <location>
        <begin position="44"/>
        <end position="65"/>
    </location>
</feature>
<dbReference type="GO" id="GO:0045944">
    <property type="term" value="P:positive regulation of transcription by RNA polymerase II"/>
    <property type="evidence" value="ECO:0007669"/>
    <property type="project" value="TreeGrafter"/>
</dbReference>
<gene>
    <name evidence="4" type="primary">SYK_0</name>
    <name evidence="4" type="ORF">g.16014</name>
</gene>
<keyword evidence="4" id="KW-0808">Transferase</keyword>
<name>A0A6G1SN22_9ACAR</name>
<dbReference type="Pfam" id="PF00017">
    <property type="entry name" value="SH2"/>
    <property type="match status" value="2"/>
</dbReference>
<feature type="compositionally biased region" description="Low complexity" evidence="2">
    <location>
        <begin position="1166"/>
        <end position="1185"/>
    </location>
</feature>
<evidence type="ECO:0000256" key="2">
    <source>
        <dbReference type="SAM" id="MobiDB-lite"/>
    </source>
</evidence>
<evidence type="ECO:0000259" key="3">
    <source>
        <dbReference type="PROSITE" id="PS50001"/>
    </source>
</evidence>